<dbReference type="InterPro" id="IPR044179">
    <property type="entry name" value="PPR5-like"/>
</dbReference>
<accession>A0A2H9ZTB0</accession>
<feature type="repeat" description="PPR" evidence="3">
    <location>
        <begin position="417"/>
        <end position="451"/>
    </location>
</feature>
<keyword evidence="5" id="KW-1185">Reference proteome</keyword>
<proteinExistence type="inferred from homology"/>
<dbReference type="GO" id="GO:0008168">
    <property type="term" value="F:methyltransferase activity"/>
    <property type="evidence" value="ECO:0007669"/>
    <property type="project" value="UniProtKB-KW"/>
</dbReference>
<sequence>MELLSVSSTAAAAHTFFPSGERRCAVFVVSANRTSDSGALQKKSKRELSTILRTEAAVLGVERKAVSAKSDRLWPRAVLEALDNSIANNRWESALKVIVLLLLSVISEGFLIKKVSVLALKIFELLRKQLWYRPKGQTFARLLTMLGKCNQPEHAASLFNTMHSEGFKPTLDVYTSLLGAFGRSGLLKEAFYTIHEMKTISDCRPDAYTYTILIGCCSKLKRFDLIPSLLTEMSYLGIHSTVVTYNTIIDGYGKAGLFEKMENSVSDLLESGDCLPDIFTLNSMISAYGDSGKITAMEKWYIEFQHMGIDPDLTTFNILIRTYGKAGMYDKMMSVFRFMKKRYFSPNTITFNTVIECFAKAGDIEKMEYYFRLMKIRGIKPNCITYCSLVSGYSRACLLEKVPLIIRQTENTDVVLDTPFFNSVIYAYGQAGEIELMKETFSLMKEKKCKPDYITVATMNKAYSDLGMERDAQELELKMVEQKKSSYGNFYISLTKYKRRLFPIILESRENYWSLVVIFCGKTVRLTSIKENLQ</sequence>
<evidence type="ECO:0000256" key="3">
    <source>
        <dbReference type="PROSITE-ProRule" id="PRU00708"/>
    </source>
</evidence>
<dbReference type="EC" id="2.1.1.204" evidence="4"/>
<dbReference type="Pfam" id="PF01535">
    <property type="entry name" value="PPR"/>
    <property type="match status" value="1"/>
</dbReference>
<dbReference type="Gene3D" id="1.25.40.10">
    <property type="entry name" value="Tetratricopeptide repeat domain"/>
    <property type="match status" value="2"/>
</dbReference>
<dbReference type="EMBL" id="KZ454132">
    <property type="protein sequence ID" value="PKA46526.1"/>
    <property type="molecule type" value="Genomic_DNA"/>
</dbReference>
<comment type="similarity">
    <text evidence="1">Belongs to the PPR family. P subfamily.</text>
</comment>
<dbReference type="Pfam" id="PF12854">
    <property type="entry name" value="PPR_1"/>
    <property type="match status" value="1"/>
</dbReference>
<feature type="repeat" description="PPR" evidence="3">
    <location>
        <begin position="312"/>
        <end position="346"/>
    </location>
</feature>
<feature type="repeat" description="PPR" evidence="3">
    <location>
        <begin position="206"/>
        <end position="240"/>
    </location>
</feature>
<keyword evidence="2" id="KW-0677">Repeat</keyword>
<dbReference type="Pfam" id="PF13041">
    <property type="entry name" value="PPR_2"/>
    <property type="match status" value="3"/>
</dbReference>
<dbReference type="Proteomes" id="UP000236161">
    <property type="component" value="Unassembled WGS sequence"/>
</dbReference>
<dbReference type="OrthoDB" id="185373at2759"/>
<evidence type="ECO:0000256" key="2">
    <source>
        <dbReference type="ARBA" id="ARBA00022737"/>
    </source>
</evidence>
<dbReference type="AlphaFoldDB" id="A0A2H9ZTB0"/>
<feature type="repeat" description="PPR" evidence="3">
    <location>
        <begin position="277"/>
        <end position="311"/>
    </location>
</feature>
<evidence type="ECO:0000313" key="4">
    <source>
        <dbReference type="EMBL" id="PKA46526.1"/>
    </source>
</evidence>
<dbReference type="InterPro" id="IPR002885">
    <property type="entry name" value="PPR_rpt"/>
</dbReference>
<organism evidence="4 5">
    <name type="scientific">Apostasia shenzhenica</name>
    <dbReference type="NCBI Taxonomy" id="1088818"/>
    <lineage>
        <taxon>Eukaryota</taxon>
        <taxon>Viridiplantae</taxon>
        <taxon>Streptophyta</taxon>
        <taxon>Embryophyta</taxon>
        <taxon>Tracheophyta</taxon>
        <taxon>Spermatophyta</taxon>
        <taxon>Magnoliopsida</taxon>
        <taxon>Liliopsida</taxon>
        <taxon>Asparagales</taxon>
        <taxon>Orchidaceae</taxon>
        <taxon>Apostasioideae</taxon>
        <taxon>Apostasia</taxon>
    </lineage>
</organism>
<feature type="repeat" description="PPR" evidence="3">
    <location>
        <begin position="347"/>
        <end position="381"/>
    </location>
</feature>
<dbReference type="NCBIfam" id="TIGR00756">
    <property type="entry name" value="PPR"/>
    <property type="match status" value="8"/>
</dbReference>
<reference evidence="4 5" key="1">
    <citation type="journal article" date="2017" name="Nature">
        <title>The Apostasia genome and the evolution of orchids.</title>
        <authorList>
            <person name="Zhang G.Q."/>
            <person name="Liu K.W."/>
            <person name="Li Z."/>
            <person name="Lohaus R."/>
            <person name="Hsiao Y.Y."/>
            <person name="Niu S.C."/>
            <person name="Wang J.Y."/>
            <person name="Lin Y.C."/>
            <person name="Xu Q."/>
            <person name="Chen L.J."/>
            <person name="Yoshida K."/>
            <person name="Fujiwara S."/>
            <person name="Wang Z.W."/>
            <person name="Zhang Y.Q."/>
            <person name="Mitsuda N."/>
            <person name="Wang M."/>
            <person name="Liu G.H."/>
            <person name="Pecoraro L."/>
            <person name="Huang H.X."/>
            <person name="Xiao X.J."/>
            <person name="Lin M."/>
            <person name="Wu X.Y."/>
            <person name="Wu W.L."/>
            <person name="Chen Y.Y."/>
            <person name="Chang S.B."/>
            <person name="Sakamoto S."/>
            <person name="Ohme-Takagi M."/>
            <person name="Yagi M."/>
            <person name="Zeng S.J."/>
            <person name="Shen C.Y."/>
            <person name="Yeh C.M."/>
            <person name="Luo Y.B."/>
            <person name="Tsai W.C."/>
            <person name="Van de Peer Y."/>
            <person name="Liu Z.J."/>
        </authorList>
    </citation>
    <scope>NUCLEOTIDE SEQUENCE [LARGE SCALE GENOMIC DNA]</scope>
    <source>
        <strain evidence="5">cv. Shenzhen</strain>
        <tissue evidence="4">Stem</tissue>
    </source>
</reference>
<name>A0A2H9ZTB0_9ASPA</name>
<keyword evidence="4" id="KW-0489">Methyltransferase</keyword>
<evidence type="ECO:0000256" key="1">
    <source>
        <dbReference type="ARBA" id="ARBA00007626"/>
    </source>
</evidence>
<feature type="repeat" description="PPR" evidence="3">
    <location>
        <begin position="135"/>
        <end position="169"/>
    </location>
</feature>
<dbReference type="PANTHER" id="PTHR47874:SF6">
    <property type="entry name" value="PENTATRICOPEPTIDE REPEAT-CONTAINING PROTEIN"/>
    <property type="match status" value="1"/>
</dbReference>
<dbReference type="PANTHER" id="PTHR47874">
    <property type="entry name" value="EXPRESSED PROTEIN"/>
    <property type="match status" value="1"/>
</dbReference>
<protein>
    <submittedName>
        <fullName evidence="4">Pentatricopeptide repeat-containing protein</fullName>
        <ecNumber evidence="4">2.1.1.204</ecNumber>
    </submittedName>
</protein>
<evidence type="ECO:0000313" key="5">
    <source>
        <dbReference type="Proteomes" id="UP000236161"/>
    </source>
</evidence>
<dbReference type="InterPro" id="IPR011990">
    <property type="entry name" value="TPR-like_helical_dom_sf"/>
</dbReference>
<keyword evidence="4" id="KW-0808">Transferase</keyword>
<dbReference type="PROSITE" id="PS51375">
    <property type="entry name" value="PPR"/>
    <property type="match status" value="7"/>
</dbReference>
<feature type="repeat" description="PPR" evidence="3">
    <location>
        <begin position="241"/>
        <end position="275"/>
    </location>
</feature>
<dbReference type="GO" id="GO:0003729">
    <property type="term" value="F:mRNA binding"/>
    <property type="evidence" value="ECO:0007669"/>
    <property type="project" value="InterPro"/>
</dbReference>
<gene>
    <name evidence="4" type="ORF">AXF42_Ash012659</name>
</gene>
<dbReference type="GO" id="GO:0032259">
    <property type="term" value="P:methylation"/>
    <property type="evidence" value="ECO:0007669"/>
    <property type="project" value="UniProtKB-KW"/>
</dbReference>
<dbReference type="Pfam" id="PF13812">
    <property type="entry name" value="PPR_3"/>
    <property type="match status" value="1"/>
</dbReference>